<dbReference type="KEGG" id="sgi:SGRAN_0464"/>
<dbReference type="AlphaFoldDB" id="A0AA86GID0"/>
<proteinExistence type="predicted"/>
<reference evidence="2 3" key="1">
    <citation type="journal article" date="2016" name="BMC Genomics">
        <title>Genomic analysis of the nitrate-respiring Sphingopyxis granuli (formerly Sphingomonas macrogoltabida) strain TFA.</title>
        <authorList>
            <person name="Garcia-Romero I."/>
            <person name="Perez-Pulido A.J."/>
            <person name="Gonzalez-Flores Y.E."/>
            <person name="Reyes-Ramirez F."/>
            <person name="Santero E."/>
            <person name="Floriano B."/>
        </authorList>
    </citation>
    <scope>NUCLEOTIDE SEQUENCE [LARGE SCALE GENOMIC DNA]</scope>
    <source>
        <strain evidence="2 3">TFA</strain>
    </source>
</reference>
<dbReference type="Pfam" id="PF13577">
    <property type="entry name" value="SnoaL_4"/>
    <property type="match status" value="1"/>
</dbReference>
<feature type="domain" description="SnoaL-like" evidence="1">
    <location>
        <begin position="6"/>
        <end position="136"/>
    </location>
</feature>
<organism evidence="2 3">
    <name type="scientific">Sphingopyxis granuli</name>
    <dbReference type="NCBI Taxonomy" id="267128"/>
    <lineage>
        <taxon>Bacteria</taxon>
        <taxon>Pseudomonadati</taxon>
        <taxon>Pseudomonadota</taxon>
        <taxon>Alphaproteobacteria</taxon>
        <taxon>Sphingomonadales</taxon>
        <taxon>Sphingomonadaceae</taxon>
        <taxon>Sphingopyxis</taxon>
    </lineage>
</organism>
<name>A0AA86GID0_9SPHN</name>
<dbReference type="Proteomes" id="UP000058599">
    <property type="component" value="Chromosome"/>
</dbReference>
<dbReference type="EMBL" id="CP012199">
    <property type="protein sequence ID" value="AMG72860.1"/>
    <property type="molecule type" value="Genomic_DNA"/>
</dbReference>
<accession>A0AA86GID0</accession>
<dbReference type="SUPFAM" id="SSF54427">
    <property type="entry name" value="NTF2-like"/>
    <property type="match status" value="1"/>
</dbReference>
<sequence>MRSEDELLIEAACRKLMTRYCVGLDTRDADLFLSVFSADAIWELVNDTPRTLAGHDAIRSYFESRQKKVFNLHLLQNPLVTVTGPTEAEGYCIALIVDGPWGDGALPVPLRGTEMVTEYRDRFELRPEGWRIVRRTMRKLIDKKSAPPA</sequence>
<keyword evidence="3" id="KW-1185">Reference proteome</keyword>
<dbReference type="InterPro" id="IPR032710">
    <property type="entry name" value="NTF2-like_dom_sf"/>
</dbReference>
<gene>
    <name evidence="2" type="ORF">SGRAN_0464</name>
</gene>
<dbReference type="CDD" id="cd00531">
    <property type="entry name" value="NTF2_like"/>
    <property type="match status" value="1"/>
</dbReference>
<evidence type="ECO:0000259" key="1">
    <source>
        <dbReference type="Pfam" id="PF13577"/>
    </source>
</evidence>
<dbReference type="Gene3D" id="3.10.450.50">
    <property type="match status" value="1"/>
</dbReference>
<protein>
    <recommendedName>
        <fullName evidence="1">SnoaL-like domain-containing protein</fullName>
    </recommendedName>
</protein>
<dbReference type="RefSeq" id="WP_067105157.1">
    <property type="nucleotide sequence ID" value="NZ_CP012199.1"/>
</dbReference>
<evidence type="ECO:0000313" key="2">
    <source>
        <dbReference type="EMBL" id="AMG72860.1"/>
    </source>
</evidence>
<evidence type="ECO:0000313" key="3">
    <source>
        <dbReference type="Proteomes" id="UP000058599"/>
    </source>
</evidence>
<dbReference type="InterPro" id="IPR037401">
    <property type="entry name" value="SnoaL-like"/>
</dbReference>